<sequence>MKTIVIYLSLIVLISLTGCGGGNGGDDTVQCKDGWISHSKDKQGACSSHGGVA</sequence>
<dbReference type="PROSITE" id="PS51257">
    <property type="entry name" value="PROKAR_LIPOPROTEIN"/>
    <property type="match status" value="1"/>
</dbReference>
<dbReference type="RefSeq" id="WP_154355970.1">
    <property type="nucleotide sequence ID" value="NZ_WKJL01000001.1"/>
</dbReference>
<comment type="caution">
    <text evidence="2">The sequence shown here is derived from an EMBL/GenBank/DDBJ whole genome shotgun (WGS) entry which is preliminary data.</text>
</comment>
<gene>
    <name evidence="2" type="ORF">GJ698_02370</name>
</gene>
<reference evidence="2 3" key="1">
    <citation type="submission" date="2019-11" db="EMBL/GenBank/DDBJ databases">
        <title>Novel species isolated from a subtropical stream in China.</title>
        <authorList>
            <person name="Lu H."/>
        </authorList>
    </citation>
    <scope>NUCLEOTIDE SEQUENCE [LARGE SCALE GENOMIC DNA]</scope>
    <source>
        <strain evidence="2 3">FT26W</strain>
    </source>
</reference>
<evidence type="ECO:0000313" key="2">
    <source>
        <dbReference type="EMBL" id="MRW82935.1"/>
    </source>
</evidence>
<dbReference type="EMBL" id="WKJL01000001">
    <property type="protein sequence ID" value="MRW82935.1"/>
    <property type="molecule type" value="Genomic_DNA"/>
</dbReference>
<evidence type="ECO:0000313" key="3">
    <source>
        <dbReference type="Proteomes" id="UP000439986"/>
    </source>
</evidence>
<keyword evidence="3" id="KW-1185">Reference proteome</keyword>
<name>A0A844CZJ2_9BURK</name>
<dbReference type="Proteomes" id="UP000439986">
    <property type="component" value="Unassembled WGS sequence"/>
</dbReference>
<feature type="chain" id="PRO_5032909125" evidence="1">
    <location>
        <begin position="21"/>
        <end position="53"/>
    </location>
</feature>
<keyword evidence="1" id="KW-0732">Signal</keyword>
<protein>
    <submittedName>
        <fullName evidence="2">DUF3761 domain-containing protein</fullName>
    </submittedName>
</protein>
<dbReference type="AlphaFoldDB" id="A0A844CZJ2"/>
<proteinExistence type="predicted"/>
<accession>A0A844CZJ2</accession>
<evidence type="ECO:0000256" key="1">
    <source>
        <dbReference type="SAM" id="SignalP"/>
    </source>
</evidence>
<organism evidence="2 3">
    <name type="scientific">Duganella aquatilis</name>
    <dbReference type="NCBI Taxonomy" id="2666082"/>
    <lineage>
        <taxon>Bacteria</taxon>
        <taxon>Pseudomonadati</taxon>
        <taxon>Pseudomonadota</taxon>
        <taxon>Betaproteobacteria</taxon>
        <taxon>Burkholderiales</taxon>
        <taxon>Oxalobacteraceae</taxon>
        <taxon>Telluria group</taxon>
        <taxon>Duganella</taxon>
    </lineage>
</organism>
<feature type="signal peptide" evidence="1">
    <location>
        <begin position="1"/>
        <end position="20"/>
    </location>
</feature>